<evidence type="ECO:0000313" key="4">
    <source>
        <dbReference type="EMBL" id="AAK78731.1"/>
    </source>
</evidence>
<dbReference type="eggNOG" id="COG0655">
    <property type="taxonomic scope" value="Bacteria"/>
</dbReference>
<dbReference type="EMBL" id="AE001437">
    <property type="protein sequence ID" value="AAK78731.1"/>
    <property type="molecule type" value="Genomic_DNA"/>
</dbReference>
<proteinExistence type="predicted"/>
<evidence type="ECO:0000256" key="2">
    <source>
        <dbReference type="ARBA" id="ARBA00022643"/>
    </source>
</evidence>
<dbReference type="SUPFAM" id="SSF52218">
    <property type="entry name" value="Flavoproteins"/>
    <property type="match status" value="1"/>
</dbReference>
<dbReference type="InterPro" id="IPR029039">
    <property type="entry name" value="Flavoprotein-like_sf"/>
</dbReference>
<dbReference type="DNASU" id="1116938"/>
<dbReference type="PATRIC" id="fig|272562.8.peg.961"/>
<dbReference type="PIR" id="H96992">
    <property type="entry name" value="H96992"/>
</dbReference>
<evidence type="ECO:0000313" key="5">
    <source>
        <dbReference type="Proteomes" id="UP000000814"/>
    </source>
</evidence>
<name>Q97L11_CLOAB</name>
<dbReference type="PANTHER" id="PTHR43278">
    <property type="entry name" value="NAD(P)H-DEPENDENT FMN-CONTAINING OXIDOREDUCTASE YWQN-RELATED"/>
    <property type="match status" value="1"/>
</dbReference>
<organism evidence="4 5">
    <name type="scientific">Clostridium acetobutylicum (strain ATCC 824 / DSM 792 / JCM 1419 / IAM 19013 / LMG 5710 / NBRC 13948 / NRRL B-527 / VKM B-1787 / 2291 / W)</name>
    <dbReference type="NCBI Taxonomy" id="272562"/>
    <lineage>
        <taxon>Bacteria</taxon>
        <taxon>Bacillati</taxon>
        <taxon>Bacillota</taxon>
        <taxon>Clostridia</taxon>
        <taxon>Eubacteriales</taxon>
        <taxon>Clostridiaceae</taxon>
        <taxon>Clostridium</taxon>
    </lineage>
</organism>
<dbReference type="OrthoDB" id="1026745at2"/>
<sequence>MKNICFINGSPRSKKANSTLYLNLIDKSLDSKNYTKYYIDTTSSIKGDLESTFKTLLDADYIILAFPLYVYSMPSLLVRFLEDYYIYLKNKDTISQKTNLYAVVNCGFPDAKMNVEALKIVFNCCKKLNINFRFGIGIGAGEFVNFSKNNPLLNKLSSCVYKSINKITYDIENQVSIEINNIFVNPKIPRRLFFIFGHIFWKKWAKRNGIKISALFDKPYSD</sequence>
<dbReference type="RefSeq" id="WP_010964073.1">
    <property type="nucleotide sequence ID" value="NC_003030.1"/>
</dbReference>
<dbReference type="AlphaFoldDB" id="Q97L11"/>
<accession>Q97L11</accession>
<dbReference type="KEGG" id="cac:CA_C0755"/>
<feature type="domain" description="Flavodoxin-like fold" evidence="3">
    <location>
        <begin position="2"/>
        <end position="83"/>
    </location>
</feature>
<gene>
    <name evidence="4" type="ordered locus">CA_C0755</name>
</gene>
<dbReference type="PANTHER" id="PTHR43278:SF4">
    <property type="entry name" value="NAD(P)H-DEPENDENT FMN-CONTAINING OXIDOREDUCTASE YWQN-RELATED"/>
    <property type="match status" value="1"/>
</dbReference>
<evidence type="ECO:0000259" key="3">
    <source>
        <dbReference type="Pfam" id="PF02525"/>
    </source>
</evidence>
<keyword evidence="5" id="KW-1185">Reference proteome</keyword>
<keyword evidence="2" id="KW-0288">FMN</keyword>
<keyword evidence="1" id="KW-0285">Flavoprotein</keyword>
<reference evidence="4 5" key="1">
    <citation type="journal article" date="2001" name="J. Bacteriol.">
        <title>Genome sequence and comparative analysis of the solvent-producing bacterium Clostridium acetobutylicum.</title>
        <authorList>
            <person name="Nolling J."/>
            <person name="Breton G."/>
            <person name="Omelchenko M.V."/>
            <person name="Makarova K.S."/>
            <person name="Zeng Q."/>
            <person name="Gibson R."/>
            <person name="Lee H.M."/>
            <person name="Dubois J."/>
            <person name="Qiu D."/>
            <person name="Hitti J."/>
            <person name="Wolf Y.I."/>
            <person name="Tatusov R.L."/>
            <person name="Sabathe F."/>
            <person name="Doucette-Stamm L."/>
            <person name="Soucaille P."/>
            <person name="Daly M.J."/>
            <person name="Bennett G.N."/>
            <person name="Koonin E.V."/>
            <person name="Smith D.R."/>
        </authorList>
    </citation>
    <scope>NUCLEOTIDE SEQUENCE [LARGE SCALE GENOMIC DNA]</scope>
    <source>
        <strain evidence="5">ATCC 824 / DSM 792 / JCM 1419 / LMG 5710 / VKM B-1787</strain>
    </source>
</reference>
<dbReference type="Proteomes" id="UP000000814">
    <property type="component" value="Chromosome"/>
</dbReference>
<dbReference type="InterPro" id="IPR051796">
    <property type="entry name" value="ISF_SsuE-like"/>
</dbReference>
<dbReference type="Pfam" id="PF02525">
    <property type="entry name" value="Flavodoxin_2"/>
    <property type="match status" value="1"/>
</dbReference>
<dbReference type="STRING" id="272562.CA_C0755"/>
<evidence type="ECO:0000256" key="1">
    <source>
        <dbReference type="ARBA" id="ARBA00022630"/>
    </source>
</evidence>
<dbReference type="InterPro" id="IPR003680">
    <property type="entry name" value="Flavodoxin_fold"/>
</dbReference>
<protein>
    <submittedName>
        <fullName evidence="4">Multimeric flavodoxin WrbA family protein, diverged or disrupted</fullName>
    </submittedName>
</protein>
<dbReference type="GeneID" id="44997266"/>
<dbReference type="Gene3D" id="3.40.50.360">
    <property type="match status" value="1"/>
</dbReference>
<dbReference type="HOGENOM" id="CLU_111116_0_0_9"/>